<dbReference type="InterPro" id="IPR024395">
    <property type="entry name" value="CLASP_N_dom"/>
</dbReference>
<dbReference type="InParanoid" id="A0A1B7N380"/>
<feature type="compositionally biased region" description="Polar residues" evidence="8">
    <location>
        <begin position="397"/>
        <end position="407"/>
    </location>
</feature>
<evidence type="ECO:0000256" key="5">
    <source>
        <dbReference type="ARBA" id="ARBA00022776"/>
    </source>
</evidence>
<feature type="compositionally biased region" description="Polar residues" evidence="8">
    <location>
        <begin position="366"/>
        <end position="377"/>
    </location>
</feature>
<feature type="compositionally biased region" description="Basic and acidic residues" evidence="8">
    <location>
        <begin position="305"/>
        <end position="318"/>
    </location>
</feature>
<dbReference type="Gene3D" id="1.25.10.10">
    <property type="entry name" value="Leucine-rich Repeat Variant"/>
    <property type="match status" value="1"/>
</dbReference>
<name>A0A1B7N380_9AGAM</name>
<evidence type="ECO:0000256" key="1">
    <source>
        <dbReference type="ARBA" id="ARBA00004186"/>
    </source>
</evidence>
<keyword evidence="9" id="KW-0472">Membrane</keyword>
<keyword evidence="9" id="KW-1133">Transmembrane helix</keyword>
<dbReference type="OrthoDB" id="10343006at2759"/>
<evidence type="ECO:0000256" key="6">
    <source>
        <dbReference type="ARBA" id="ARBA00023212"/>
    </source>
</evidence>
<comment type="subcellular location">
    <subcellularLocation>
        <location evidence="1">Cytoplasm</location>
        <location evidence="1">Cytoskeleton</location>
        <location evidence="1">Spindle</location>
    </subcellularLocation>
</comment>
<dbReference type="SUPFAM" id="SSF48371">
    <property type="entry name" value="ARM repeat"/>
    <property type="match status" value="1"/>
</dbReference>
<keyword evidence="6" id="KW-0963">Cytoplasm</keyword>
<keyword evidence="9" id="KW-0812">Transmembrane</keyword>
<dbReference type="Pfam" id="PF12348">
    <property type="entry name" value="CLASP_N"/>
    <property type="match status" value="1"/>
</dbReference>
<reference evidence="11 12" key="1">
    <citation type="submission" date="2016-06" db="EMBL/GenBank/DDBJ databases">
        <title>Comparative genomics of the ectomycorrhizal sister species Rhizopogon vinicolor and Rhizopogon vesiculosus (Basidiomycota: Boletales) reveals a divergence of the mating type B locus.</title>
        <authorList>
            <consortium name="DOE Joint Genome Institute"/>
            <person name="Mujic A.B."/>
            <person name="Kuo A."/>
            <person name="Tritt A."/>
            <person name="Lipzen A."/>
            <person name="Chen C."/>
            <person name="Johnson J."/>
            <person name="Sharma A."/>
            <person name="Barry K."/>
            <person name="Grigoriev I.V."/>
            <person name="Spatafora J.W."/>
        </authorList>
    </citation>
    <scope>NUCLEOTIDE SEQUENCE [LARGE SCALE GENOMIC DNA]</scope>
    <source>
        <strain evidence="11 12">AM-OR11-026</strain>
    </source>
</reference>
<dbReference type="EMBL" id="KV448256">
    <property type="protein sequence ID" value="OAX39271.1"/>
    <property type="molecule type" value="Genomic_DNA"/>
</dbReference>
<proteinExistence type="inferred from homology"/>
<dbReference type="InterPro" id="IPR016024">
    <property type="entry name" value="ARM-type_fold"/>
</dbReference>
<feature type="region of interest" description="Disordered" evidence="8">
    <location>
        <begin position="259"/>
        <end position="377"/>
    </location>
</feature>
<dbReference type="Proteomes" id="UP000092154">
    <property type="component" value="Unassembled WGS sequence"/>
</dbReference>
<evidence type="ECO:0000256" key="9">
    <source>
        <dbReference type="SAM" id="Phobius"/>
    </source>
</evidence>
<keyword evidence="12" id="KW-1185">Reference proteome</keyword>
<feature type="region of interest" description="Disordered" evidence="8">
    <location>
        <begin position="223"/>
        <end position="243"/>
    </location>
</feature>
<feature type="compositionally biased region" description="Polar residues" evidence="8">
    <location>
        <begin position="327"/>
        <end position="347"/>
    </location>
</feature>
<feature type="region of interest" description="Disordered" evidence="8">
    <location>
        <begin position="397"/>
        <end position="419"/>
    </location>
</feature>
<gene>
    <name evidence="11" type="ORF">K503DRAFT_739773</name>
</gene>
<dbReference type="GO" id="GO:0051301">
    <property type="term" value="P:cell division"/>
    <property type="evidence" value="ECO:0007669"/>
    <property type="project" value="UniProtKB-KW"/>
</dbReference>
<protein>
    <recommendedName>
        <fullName evidence="10">CLASP N-terminal domain-containing protein</fullName>
    </recommendedName>
</protein>
<evidence type="ECO:0000256" key="4">
    <source>
        <dbReference type="ARBA" id="ARBA00022701"/>
    </source>
</evidence>
<keyword evidence="3" id="KW-0132">Cell division</keyword>
<dbReference type="InterPro" id="IPR021133">
    <property type="entry name" value="HEAT_type_2"/>
</dbReference>
<keyword evidence="4" id="KW-0493">Microtubule</keyword>
<evidence type="ECO:0000259" key="10">
    <source>
        <dbReference type="Pfam" id="PF12348"/>
    </source>
</evidence>
<feature type="domain" description="CLASP N-terminal" evidence="10">
    <location>
        <begin position="26"/>
        <end position="228"/>
    </location>
</feature>
<evidence type="ECO:0000313" key="12">
    <source>
        <dbReference type="Proteomes" id="UP000092154"/>
    </source>
</evidence>
<evidence type="ECO:0000256" key="3">
    <source>
        <dbReference type="ARBA" id="ARBA00022618"/>
    </source>
</evidence>
<dbReference type="GO" id="GO:0005874">
    <property type="term" value="C:microtubule"/>
    <property type="evidence" value="ECO:0007669"/>
    <property type="project" value="UniProtKB-KW"/>
</dbReference>
<comment type="similarity">
    <text evidence="2">Belongs to the CLASP family.</text>
</comment>
<accession>A0A1B7N380</accession>
<feature type="transmembrane region" description="Helical" evidence="9">
    <location>
        <begin position="82"/>
        <end position="106"/>
    </location>
</feature>
<keyword evidence="6" id="KW-0206">Cytoskeleton</keyword>
<evidence type="ECO:0000256" key="2">
    <source>
        <dbReference type="ARBA" id="ARBA00009549"/>
    </source>
</evidence>
<dbReference type="PROSITE" id="PS50077">
    <property type="entry name" value="HEAT_REPEAT"/>
    <property type="match status" value="1"/>
</dbReference>
<evidence type="ECO:0000313" key="11">
    <source>
        <dbReference type="EMBL" id="OAX39271.1"/>
    </source>
</evidence>
<evidence type="ECO:0000256" key="7">
    <source>
        <dbReference type="PROSITE-ProRule" id="PRU00103"/>
    </source>
</evidence>
<dbReference type="AlphaFoldDB" id="A0A1B7N380"/>
<organism evidence="11 12">
    <name type="scientific">Rhizopogon vinicolor AM-OR11-026</name>
    <dbReference type="NCBI Taxonomy" id="1314800"/>
    <lineage>
        <taxon>Eukaryota</taxon>
        <taxon>Fungi</taxon>
        <taxon>Dikarya</taxon>
        <taxon>Basidiomycota</taxon>
        <taxon>Agaricomycotina</taxon>
        <taxon>Agaricomycetes</taxon>
        <taxon>Agaricomycetidae</taxon>
        <taxon>Boletales</taxon>
        <taxon>Suillineae</taxon>
        <taxon>Rhizopogonaceae</taxon>
        <taxon>Rhizopogon</taxon>
    </lineage>
</organism>
<keyword evidence="5" id="KW-0131">Cell cycle</keyword>
<dbReference type="InterPro" id="IPR011989">
    <property type="entry name" value="ARM-like"/>
</dbReference>
<dbReference type="GO" id="GO:0005819">
    <property type="term" value="C:spindle"/>
    <property type="evidence" value="ECO:0007669"/>
    <property type="project" value="UniProtKB-SubCell"/>
</dbReference>
<evidence type="ECO:0000256" key="8">
    <source>
        <dbReference type="SAM" id="MobiDB-lite"/>
    </source>
</evidence>
<feature type="repeat" description="HEAT" evidence="7">
    <location>
        <begin position="140"/>
        <end position="178"/>
    </location>
</feature>
<keyword evidence="5" id="KW-0498">Mitosis</keyword>
<feature type="region of interest" description="Disordered" evidence="8">
    <location>
        <begin position="597"/>
        <end position="624"/>
    </location>
</feature>
<sequence length="672" mass="72619">MSNKQCSSPSTLKAAFEVVSRQVSLQETEESWSIIEKGIVQLTEWCNSRGYESVTEIITGIRSLSRPLNSAISSKRTKLSGAAIKLVTALLAGLGYAFEPLVLLFIPSLLGLCAQSNKVLTRRAKECVFAVIRGTKSPSILPYLAEYLNNKSTSLRLVAAEGVLAYLNCVNPLDIENDLHGARLLEDVIKMTARDASVDVRKVGAKIINAHKAILPDRIESSLQAQKTSGKRTQRQAHPLSSELPRDIRAVRLIAVSKKTTSARQGALPPRSEPASSSMQSKRRDVVCPSTSTSLRPQCVGNAMKARDGKPHVSEGGRRVQAPPKPSGTQIRKTAVATRTHSVTSVRPLSRTGPRPFAKAEHPTMRDTSSWIGQSGLRGSSTEVERQTLSQASCRSITASRSGQQAMGQKKPVWGGRPVTKGLKPIVKAVSNKAVASGEPPQADTPHVEGVSHPCIDTTASTCDLKNQDSHSASPQAHTSPISSIEGGFLCSPPHVPQVARRRSNRLPRTPRRPRRESIYMELPESPGSCIDDTPLSGDRPVVSCIQHDVPVPRDASRLSYIEIGRARNAKFQVFVDANPEGANTALVDRPSYMVDSLQGDATPPPLSVEAQPEAPHGLSASSPLNIQDLARSSSSPKGVSTIRVYRTRGLRRFDYTPELSLLLEVSFVSEA</sequence>